<dbReference type="EMBL" id="FNBL01000014">
    <property type="protein sequence ID" value="SDG22907.1"/>
    <property type="molecule type" value="Genomic_DNA"/>
</dbReference>
<dbReference type="InterPro" id="IPR006175">
    <property type="entry name" value="YjgF/YER057c/UK114"/>
</dbReference>
<dbReference type="SUPFAM" id="SSF55298">
    <property type="entry name" value="YjgF-like"/>
    <property type="match status" value="1"/>
</dbReference>
<dbReference type="Proteomes" id="UP000182284">
    <property type="component" value="Unassembled WGS sequence"/>
</dbReference>
<accession>A0A1G7SIL3</accession>
<protein>
    <submittedName>
        <fullName evidence="1">Enamine deaminase RidA, house cleaning of reactive enamine intermediates, YjgF/YER057c/UK114 family</fullName>
    </submittedName>
</protein>
<dbReference type="RefSeq" id="WP_074646590.1">
    <property type="nucleotide sequence ID" value="NZ_FNBL01000014.1"/>
</dbReference>
<sequence length="142" mass="15744">MTEIVKLKTGSRFEEHGSYSRLVAVDNLIFVSNTAGRNPRTKLIPEDLTEQTQQVLANIERALSAVGSCLEDVVSARVYVQFTKDIDTIMTAYGERMRGINPTLTMTCPPLGSTEYKVEIDVTAYRGASKVEVRDILLTDAQ</sequence>
<reference evidence="1 2" key="1">
    <citation type="submission" date="2016-10" db="EMBL/GenBank/DDBJ databases">
        <authorList>
            <person name="de Groot N.N."/>
        </authorList>
    </citation>
    <scope>NUCLEOTIDE SEQUENCE [LARGE SCALE GENOMIC DNA]</scope>
    <source>
        <strain evidence="1 2">DSM 27375</strain>
    </source>
</reference>
<dbReference type="PANTHER" id="PTHR43857">
    <property type="entry name" value="BLR7761 PROTEIN"/>
    <property type="match status" value="1"/>
</dbReference>
<dbReference type="PANTHER" id="PTHR43857:SF1">
    <property type="entry name" value="YJGH FAMILY PROTEIN"/>
    <property type="match status" value="1"/>
</dbReference>
<name>A0A1G7SIL3_9RHOB</name>
<evidence type="ECO:0000313" key="2">
    <source>
        <dbReference type="Proteomes" id="UP000182284"/>
    </source>
</evidence>
<organism evidence="1 2">
    <name type="scientific">Celeribacter baekdonensis</name>
    <dbReference type="NCBI Taxonomy" id="875171"/>
    <lineage>
        <taxon>Bacteria</taxon>
        <taxon>Pseudomonadati</taxon>
        <taxon>Pseudomonadota</taxon>
        <taxon>Alphaproteobacteria</taxon>
        <taxon>Rhodobacterales</taxon>
        <taxon>Roseobacteraceae</taxon>
        <taxon>Celeribacter</taxon>
    </lineage>
</organism>
<dbReference type="InterPro" id="IPR035959">
    <property type="entry name" value="RutC-like_sf"/>
</dbReference>
<gene>
    <name evidence="1" type="ORF">SAMN04488117_11459</name>
</gene>
<dbReference type="OrthoDB" id="9783572at2"/>
<dbReference type="Gene3D" id="3.30.1330.40">
    <property type="entry name" value="RutC-like"/>
    <property type="match status" value="1"/>
</dbReference>
<proteinExistence type="predicted"/>
<dbReference type="Pfam" id="PF01042">
    <property type="entry name" value="Ribonuc_L-PSP"/>
    <property type="match status" value="1"/>
</dbReference>
<evidence type="ECO:0000313" key="1">
    <source>
        <dbReference type="EMBL" id="SDG22907.1"/>
    </source>
</evidence>
<dbReference type="AlphaFoldDB" id="A0A1G7SIL3"/>